<dbReference type="HOGENOM" id="CLU_1415869_0_0_1"/>
<organism evidence="5">
    <name type="scientific">Rhizophagus irregularis (strain DAOM 181602 / DAOM 197198 / MUCL 43194)</name>
    <name type="common">Arbuscular mycorrhizal fungus</name>
    <name type="synonym">Glomus intraradices</name>
    <dbReference type="NCBI Taxonomy" id="747089"/>
    <lineage>
        <taxon>Eukaryota</taxon>
        <taxon>Fungi</taxon>
        <taxon>Fungi incertae sedis</taxon>
        <taxon>Mucoromycota</taxon>
        <taxon>Glomeromycotina</taxon>
        <taxon>Glomeromycetes</taxon>
        <taxon>Glomerales</taxon>
        <taxon>Glomeraceae</taxon>
        <taxon>Rhizophagus</taxon>
    </lineage>
</organism>
<dbReference type="Pfam" id="PF00411">
    <property type="entry name" value="Ribosomal_S11"/>
    <property type="match status" value="1"/>
</dbReference>
<dbReference type="GO" id="GO:1990904">
    <property type="term" value="C:ribonucleoprotein complex"/>
    <property type="evidence" value="ECO:0007669"/>
    <property type="project" value="UniProtKB-KW"/>
</dbReference>
<proteinExistence type="inferred from homology"/>
<evidence type="ECO:0000256" key="4">
    <source>
        <dbReference type="SAM" id="MobiDB-lite"/>
    </source>
</evidence>
<dbReference type="GO" id="GO:0005840">
    <property type="term" value="C:ribosome"/>
    <property type="evidence" value="ECO:0007669"/>
    <property type="project" value="UniProtKB-KW"/>
</dbReference>
<keyword evidence="2" id="KW-0689">Ribosomal protein</keyword>
<dbReference type="InterPro" id="IPR036967">
    <property type="entry name" value="Ribosomal_uS11_sf"/>
</dbReference>
<dbReference type="InterPro" id="IPR001971">
    <property type="entry name" value="Ribosomal_uS11"/>
</dbReference>
<dbReference type="GO" id="GO:0003735">
    <property type="term" value="F:structural constituent of ribosome"/>
    <property type="evidence" value="ECO:0007669"/>
    <property type="project" value="InterPro"/>
</dbReference>
<reference evidence="5" key="1">
    <citation type="submission" date="2013-07" db="EMBL/GenBank/DDBJ databases">
        <title>The genome of an arbuscular mycorrhizal fungus provides insights into the evolution of the oldest plant symbiosis.</title>
        <authorList>
            <consortium name="DOE Joint Genome Institute"/>
            <person name="Tisserant E."/>
            <person name="Malbreil M."/>
            <person name="Kuo A."/>
            <person name="Kohler A."/>
            <person name="Symeonidi A."/>
            <person name="Balestrini R."/>
            <person name="Charron P."/>
            <person name="Duensing N."/>
            <person name="Frei-dit-Frey N."/>
            <person name="Gianinazzi-Pearson V."/>
            <person name="Gilbert B."/>
            <person name="Handa Y."/>
            <person name="Hijri M."/>
            <person name="Kaul R."/>
            <person name="Kawaguchi M."/>
            <person name="Krajinski F."/>
            <person name="Lammers P."/>
            <person name="Lapierre D."/>
            <person name="Masclaux F.G."/>
            <person name="Murat C."/>
            <person name="Morin E."/>
            <person name="Ndikumana S."/>
            <person name="Pagni M."/>
            <person name="Petitpierre D."/>
            <person name="Requena N."/>
            <person name="Rosikiewicz P."/>
            <person name="Riley R."/>
            <person name="Saito K."/>
            <person name="San Clemente H."/>
            <person name="Shapiro H."/>
            <person name="van Tuinen D."/>
            <person name="Becard G."/>
            <person name="Bonfante P."/>
            <person name="Paszkowski U."/>
            <person name="Shachar-Hill Y."/>
            <person name="Young J.P."/>
            <person name="Sanders I.R."/>
            <person name="Henrissat B."/>
            <person name="Rensing S.A."/>
            <person name="Grigoriev I.V."/>
            <person name="Corradi N."/>
            <person name="Roux C."/>
            <person name="Martin F."/>
        </authorList>
    </citation>
    <scope>NUCLEOTIDE SEQUENCE</scope>
    <source>
        <strain evidence="5">DAOM 197198</strain>
    </source>
</reference>
<accession>U9SPB4</accession>
<comment type="similarity">
    <text evidence="1">Belongs to the universal ribosomal protein uS11 family.</text>
</comment>
<feature type="compositionally biased region" description="Low complexity" evidence="4">
    <location>
        <begin position="16"/>
        <end position="34"/>
    </location>
</feature>
<dbReference type="AlphaFoldDB" id="U9SPB4"/>
<dbReference type="EMBL" id="KI299304">
    <property type="protein sequence ID" value="ERZ97808.1"/>
    <property type="molecule type" value="Genomic_DNA"/>
</dbReference>
<sequence>MDNFLFNFSSNEPKKSLSQTISSSTTSSSSTSSSNNEIAKLLSDFLVLTEENYILHIHASYNNTIVTLTNSRGNILITKSGGSVGFKKSQRGGYDYDHYDFEYSSEPKNEGDSKEDSDKGKLVSLYNMKALHFTFTFSDIFDFTSYLQAISPISICRIDANSIDTDCNMSQFWIYTNCGVPKIYQITMKLIK</sequence>
<dbReference type="GO" id="GO:0006412">
    <property type="term" value="P:translation"/>
    <property type="evidence" value="ECO:0007669"/>
    <property type="project" value="InterPro"/>
</dbReference>
<evidence type="ECO:0000256" key="1">
    <source>
        <dbReference type="ARBA" id="ARBA00006194"/>
    </source>
</evidence>
<dbReference type="SUPFAM" id="SSF53137">
    <property type="entry name" value="Translational machinery components"/>
    <property type="match status" value="1"/>
</dbReference>
<keyword evidence="3" id="KW-0687">Ribonucleoprotein</keyword>
<dbReference type="Gene3D" id="3.30.420.80">
    <property type="entry name" value="Ribosomal protein S11"/>
    <property type="match status" value="1"/>
</dbReference>
<name>U9SPB4_RHIID</name>
<evidence type="ECO:0000256" key="3">
    <source>
        <dbReference type="ARBA" id="ARBA00023274"/>
    </source>
</evidence>
<evidence type="ECO:0000256" key="2">
    <source>
        <dbReference type="ARBA" id="ARBA00022980"/>
    </source>
</evidence>
<gene>
    <name evidence="5" type="ORF">GLOINDRAFT_330014</name>
</gene>
<feature type="region of interest" description="Disordered" evidence="4">
    <location>
        <begin position="1"/>
        <end position="34"/>
    </location>
</feature>
<protein>
    <submittedName>
        <fullName evidence="5">Uncharacterized protein</fullName>
    </submittedName>
</protein>
<dbReference type="VEuPathDB" id="FungiDB:RhiirFUN_011668"/>
<feature type="compositionally biased region" description="Polar residues" evidence="4">
    <location>
        <begin position="1"/>
        <end position="11"/>
    </location>
</feature>
<evidence type="ECO:0000313" key="5">
    <source>
        <dbReference type="EMBL" id="ERZ97808.1"/>
    </source>
</evidence>